<keyword evidence="1" id="KW-0418">Kinase</keyword>
<dbReference type="EMBL" id="CM043018">
    <property type="protein sequence ID" value="KAI4463657.1"/>
    <property type="molecule type" value="Genomic_DNA"/>
</dbReference>
<organism evidence="1 2">
    <name type="scientific">Holotrichia oblita</name>
    <name type="common">Chafer beetle</name>
    <dbReference type="NCBI Taxonomy" id="644536"/>
    <lineage>
        <taxon>Eukaryota</taxon>
        <taxon>Metazoa</taxon>
        <taxon>Ecdysozoa</taxon>
        <taxon>Arthropoda</taxon>
        <taxon>Hexapoda</taxon>
        <taxon>Insecta</taxon>
        <taxon>Pterygota</taxon>
        <taxon>Neoptera</taxon>
        <taxon>Endopterygota</taxon>
        <taxon>Coleoptera</taxon>
        <taxon>Polyphaga</taxon>
        <taxon>Scarabaeiformia</taxon>
        <taxon>Scarabaeidae</taxon>
        <taxon>Melolonthinae</taxon>
        <taxon>Holotrichia</taxon>
    </lineage>
</organism>
<reference evidence="1" key="1">
    <citation type="submission" date="2022-04" db="EMBL/GenBank/DDBJ databases">
        <title>Chromosome-scale genome assembly of Holotrichia oblita Faldermann.</title>
        <authorList>
            <person name="Rongchong L."/>
        </authorList>
    </citation>
    <scope>NUCLEOTIDE SEQUENCE</scope>
    <source>
        <strain evidence="1">81SQS9</strain>
    </source>
</reference>
<dbReference type="Proteomes" id="UP001056778">
    <property type="component" value="Chromosome 4"/>
</dbReference>
<protein>
    <submittedName>
        <fullName evidence="1">Tyrosine-protein kinase</fullName>
    </submittedName>
</protein>
<keyword evidence="2" id="KW-1185">Reference proteome</keyword>
<gene>
    <name evidence="1" type="ORF">MML48_4g00006542</name>
</gene>
<name>A0ACB9TA10_HOLOL</name>
<evidence type="ECO:0000313" key="2">
    <source>
        <dbReference type="Proteomes" id="UP001056778"/>
    </source>
</evidence>
<sequence>MALHTDEEVLKQGFMTKRSQNKKIYTPVNRKQRWFVLTNRHLIYYDTDNEEKRRERGRVILENVVYVEGTQIVNPVDEYPFQVGYQESGQDYTLCLFASRELDRIEWILALRKGAQSTPIMPGGAIPGQDQALRPKIVVALYNYAAMETGDLSLKKNAEYEVIDNSQEHWWKVRDSQGNVGFIPSNYVRQKELIGLQQYDWYVNDMSRQRSESLLKQEDKEGCFVVRNSSTKGLYTLSLYTKVPHPHVKHYHIKKNSRGEFYLSEKHCCSSIPDLINYHKHNSGGLASRLKTSPCDRQAPATAGLSHGKNMLFCVH</sequence>
<comment type="caution">
    <text evidence="1">The sequence shown here is derived from an EMBL/GenBank/DDBJ whole genome shotgun (WGS) entry which is preliminary data.</text>
</comment>
<proteinExistence type="predicted"/>
<evidence type="ECO:0000313" key="1">
    <source>
        <dbReference type="EMBL" id="KAI4463657.1"/>
    </source>
</evidence>
<accession>A0ACB9TA10</accession>
<keyword evidence="1" id="KW-0808">Transferase</keyword>